<dbReference type="InterPro" id="IPR005828">
    <property type="entry name" value="MFS_sugar_transport-like"/>
</dbReference>
<evidence type="ECO:0000256" key="2">
    <source>
        <dbReference type="ARBA" id="ARBA00022448"/>
    </source>
</evidence>
<evidence type="ECO:0000313" key="9">
    <source>
        <dbReference type="Proteomes" id="UP000312397"/>
    </source>
</evidence>
<evidence type="ECO:0000256" key="4">
    <source>
        <dbReference type="ARBA" id="ARBA00022692"/>
    </source>
</evidence>
<organism evidence="8 9">
    <name type="scientific">Campylobacter jejuni</name>
    <dbReference type="NCBI Taxonomy" id="197"/>
    <lineage>
        <taxon>Bacteria</taxon>
        <taxon>Pseudomonadati</taxon>
        <taxon>Campylobacterota</taxon>
        <taxon>Epsilonproteobacteria</taxon>
        <taxon>Campylobacterales</taxon>
        <taxon>Campylobacteraceae</taxon>
        <taxon>Campylobacter</taxon>
    </lineage>
</organism>
<dbReference type="InterPro" id="IPR005829">
    <property type="entry name" value="Sugar_transporter_CS"/>
</dbReference>
<dbReference type="PANTHER" id="PTHR43528:SF1">
    <property type="entry name" value="ALPHA-KETOGLUTARATE PERMEASE"/>
    <property type="match status" value="1"/>
</dbReference>
<protein>
    <submittedName>
        <fullName evidence="8">MFS transporter</fullName>
    </submittedName>
</protein>
<keyword evidence="2" id="KW-0813">Transport</keyword>
<dbReference type="AlphaFoldDB" id="A0A5C4YES1"/>
<dbReference type="Gene3D" id="1.20.1250.20">
    <property type="entry name" value="MFS general substrate transporter like domains"/>
    <property type="match status" value="2"/>
</dbReference>
<dbReference type="PANTHER" id="PTHR43528">
    <property type="entry name" value="ALPHA-KETOGLUTARATE PERMEASE"/>
    <property type="match status" value="1"/>
</dbReference>
<dbReference type="GO" id="GO:0015293">
    <property type="term" value="F:symporter activity"/>
    <property type="evidence" value="ECO:0007669"/>
    <property type="project" value="UniProtKB-KW"/>
</dbReference>
<sequence length="426" mass="46348">MQTTKLSKKAQIHSVIAASSGNLVEWFDFYIYGFAAVYFAHNFSNATSTLFAQIEIFGVFAAGFLMLPVGSIIFGKMADIKGRKKAMIVSIIFMAFGSFGIAFLPDKQAIGDMAVVLLLLLRLIQGIAVGGEFGIVAAYLTEIAPQGKRGFVSSFQYVTIIGGQLLAVASISLLFLFIDEKQMQEFGWKILFFVGGVLAVLSLFFRSFIQDNSHKVLENYADRGSFKALFKSYKALLIVIGVTAGCTIGFYAITVYPKVFMINNGVDTILANNIMLGSLFVLCVAIPFIGAISDKIGFKISLFIYLGFCLVGTYPLFMTLKSVALSGSNEFLLFVIVCFMCFMLSFYTAVAAISKTSLFPPQIRALGAGLGCMISVGLFGGSVNYVALQFKALGIEWGFFVYFGVIACISLICTALIPKQREADFD</sequence>
<dbReference type="PROSITE" id="PS00217">
    <property type="entry name" value="SUGAR_TRANSPORT_2"/>
    <property type="match status" value="1"/>
</dbReference>
<dbReference type="GO" id="GO:0005886">
    <property type="term" value="C:plasma membrane"/>
    <property type="evidence" value="ECO:0007669"/>
    <property type="project" value="UniProtKB-SubCell"/>
</dbReference>
<keyword evidence="3" id="KW-1003">Cell membrane</keyword>
<accession>A0A5C4YES1</accession>
<evidence type="ECO:0000256" key="3">
    <source>
        <dbReference type="ARBA" id="ARBA00022475"/>
    </source>
</evidence>
<gene>
    <name evidence="8" type="ORF">FH034_05725</name>
</gene>
<keyword evidence="4" id="KW-0812">Transmembrane</keyword>
<dbReference type="PROSITE" id="PS50850">
    <property type="entry name" value="MFS"/>
    <property type="match status" value="1"/>
</dbReference>
<keyword evidence="7" id="KW-0472">Membrane</keyword>
<dbReference type="InterPro" id="IPR036259">
    <property type="entry name" value="MFS_trans_sf"/>
</dbReference>
<dbReference type="Pfam" id="PF00083">
    <property type="entry name" value="Sugar_tr"/>
    <property type="match status" value="1"/>
</dbReference>
<dbReference type="InterPro" id="IPR051084">
    <property type="entry name" value="H+-coupled_symporters"/>
</dbReference>
<evidence type="ECO:0000256" key="6">
    <source>
        <dbReference type="ARBA" id="ARBA00022989"/>
    </source>
</evidence>
<dbReference type="EMBL" id="VEVS01000017">
    <property type="protein sequence ID" value="TNO41563.1"/>
    <property type="molecule type" value="Genomic_DNA"/>
</dbReference>
<comment type="subcellular location">
    <subcellularLocation>
        <location evidence="1">Cell membrane</location>
        <topology evidence="1">Multi-pass membrane protein</topology>
    </subcellularLocation>
</comment>
<name>A0A5C4YES1_CAMJU</name>
<reference evidence="8 9" key="1">
    <citation type="submission" date="2019-06" db="EMBL/GenBank/DDBJ databases">
        <title>Epidemiology of MDR Campylobacter spp.</title>
        <authorList>
            <person name="Addetia A."/>
            <person name="Greninger A."/>
            <person name="Fang F."/>
        </authorList>
    </citation>
    <scope>NUCLEOTIDE SEQUENCE [LARGE SCALE GENOMIC DNA]</scope>
    <source>
        <strain evidence="8 9">HMC314</strain>
    </source>
</reference>
<keyword evidence="5" id="KW-0769">Symport</keyword>
<dbReference type="Proteomes" id="UP000312397">
    <property type="component" value="Unassembled WGS sequence"/>
</dbReference>
<comment type="caution">
    <text evidence="8">The sequence shown here is derived from an EMBL/GenBank/DDBJ whole genome shotgun (WGS) entry which is preliminary data.</text>
</comment>
<evidence type="ECO:0000256" key="1">
    <source>
        <dbReference type="ARBA" id="ARBA00004651"/>
    </source>
</evidence>
<dbReference type="SUPFAM" id="SSF103473">
    <property type="entry name" value="MFS general substrate transporter"/>
    <property type="match status" value="1"/>
</dbReference>
<keyword evidence="6" id="KW-1133">Transmembrane helix</keyword>
<evidence type="ECO:0000256" key="7">
    <source>
        <dbReference type="ARBA" id="ARBA00023136"/>
    </source>
</evidence>
<proteinExistence type="predicted"/>
<dbReference type="InterPro" id="IPR020846">
    <property type="entry name" value="MFS_dom"/>
</dbReference>
<dbReference type="RefSeq" id="WP_251831463.1">
    <property type="nucleotide sequence ID" value="NZ_VEVS01000017.1"/>
</dbReference>
<evidence type="ECO:0000256" key="5">
    <source>
        <dbReference type="ARBA" id="ARBA00022847"/>
    </source>
</evidence>
<evidence type="ECO:0000313" key="8">
    <source>
        <dbReference type="EMBL" id="TNO41563.1"/>
    </source>
</evidence>